<comment type="pathway">
    <text evidence="11">Porphyrin-containing compound metabolism; siroheme biosynthesis; precorrin-2 from uroporphyrinogen III: step 1/1.</text>
</comment>
<keyword evidence="8" id="KW-0456">Lyase</keyword>
<comment type="caution">
    <text evidence="15">The sequence shown here is derived from an EMBL/GenBank/DDBJ whole genome shotgun (WGS) entry which is preliminary data.</text>
</comment>
<keyword evidence="3" id="KW-0169">Cobalamin biosynthesis</keyword>
<dbReference type="InterPro" id="IPR014777">
    <property type="entry name" value="4pyrrole_Mease_sub1"/>
</dbReference>
<dbReference type="PANTHER" id="PTHR45790">
    <property type="entry name" value="SIROHEME SYNTHASE-RELATED"/>
    <property type="match status" value="1"/>
</dbReference>
<evidence type="ECO:0000313" key="15">
    <source>
        <dbReference type="EMBL" id="TCN88904.1"/>
    </source>
</evidence>
<organism evidence="15 16">
    <name type="scientific">Shewanella fodinae</name>
    <dbReference type="NCBI Taxonomy" id="552357"/>
    <lineage>
        <taxon>Bacteria</taxon>
        <taxon>Pseudomonadati</taxon>
        <taxon>Pseudomonadota</taxon>
        <taxon>Gammaproteobacteria</taxon>
        <taxon>Alteromonadales</taxon>
        <taxon>Shewanellaceae</taxon>
        <taxon>Shewanella</taxon>
    </lineage>
</organism>
<keyword evidence="6" id="KW-0949">S-adenosyl-L-methionine</keyword>
<dbReference type="Gene3D" id="3.40.1010.10">
    <property type="entry name" value="Cobalt-precorrin-4 Transmethylase, Domain 1"/>
    <property type="match status" value="1"/>
</dbReference>
<dbReference type="UniPathway" id="UPA00262">
    <property type="reaction ID" value="UER00211"/>
</dbReference>
<dbReference type="PROSITE" id="PS00840">
    <property type="entry name" value="SUMT_2"/>
    <property type="match status" value="1"/>
</dbReference>
<evidence type="ECO:0000259" key="14">
    <source>
        <dbReference type="Pfam" id="PF00590"/>
    </source>
</evidence>
<evidence type="ECO:0000256" key="8">
    <source>
        <dbReference type="ARBA" id="ARBA00023239"/>
    </source>
</evidence>
<dbReference type="InterPro" id="IPR003043">
    <property type="entry name" value="Uropor_MeTrfase_CS"/>
</dbReference>
<proteinExistence type="inferred from homology"/>
<sequence>MALLHLADAQVKGKVYLVGAGPGDPELLTLKAWRLLKSADVVLYDALVSEQILSLLPASAEKIAVGKRAGSHSASQQQINQLLVAKAYSRERVVRLKGGDPFIFGRGGEELQALAAAGIRFEVVPGITAASGAAAYAGIPLTHRDLARSVTFITGHCQHFGMPLDWRQYCDADMTLVVYMGILNATAIRDGLLAAGRAADTPVALVSCASTPRQQCFLGTLNELGTLASNPQLDMPALMVIGQVASLAAQLNWFEPQAMTVPAALAQ</sequence>
<dbReference type="GO" id="GO:0019354">
    <property type="term" value="P:siroheme biosynthetic process"/>
    <property type="evidence" value="ECO:0007669"/>
    <property type="project" value="UniProtKB-UniPathway"/>
</dbReference>
<evidence type="ECO:0000256" key="4">
    <source>
        <dbReference type="ARBA" id="ARBA00022603"/>
    </source>
</evidence>
<feature type="domain" description="Tetrapyrrole methylase" evidence="14">
    <location>
        <begin position="14"/>
        <end position="224"/>
    </location>
</feature>
<dbReference type="OrthoDB" id="9815856at2"/>
<evidence type="ECO:0000256" key="11">
    <source>
        <dbReference type="ARBA" id="ARBA00025705"/>
    </source>
</evidence>
<evidence type="ECO:0000256" key="6">
    <source>
        <dbReference type="ARBA" id="ARBA00022691"/>
    </source>
</evidence>
<dbReference type="Pfam" id="PF00590">
    <property type="entry name" value="TP_methylase"/>
    <property type="match status" value="1"/>
</dbReference>
<evidence type="ECO:0000256" key="3">
    <source>
        <dbReference type="ARBA" id="ARBA00022573"/>
    </source>
</evidence>
<evidence type="ECO:0000256" key="5">
    <source>
        <dbReference type="ARBA" id="ARBA00022679"/>
    </source>
</evidence>
<dbReference type="InterPro" id="IPR006366">
    <property type="entry name" value="CobA/CysG_C"/>
</dbReference>
<dbReference type="EMBL" id="SLWF01000003">
    <property type="protein sequence ID" value="TCN88904.1"/>
    <property type="molecule type" value="Genomic_DNA"/>
</dbReference>
<dbReference type="PROSITE" id="PS00839">
    <property type="entry name" value="SUMT_1"/>
    <property type="match status" value="1"/>
</dbReference>
<dbReference type="InterPro" id="IPR050161">
    <property type="entry name" value="Siro_Cobalamin_biosynth"/>
</dbReference>
<evidence type="ECO:0000256" key="12">
    <source>
        <dbReference type="ARBA" id="ARBA00060548"/>
    </source>
</evidence>
<dbReference type="SUPFAM" id="SSF53790">
    <property type="entry name" value="Tetrapyrrole methylase"/>
    <property type="match status" value="1"/>
</dbReference>
<evidence type="ECO:0000256" key="2">
    <source>
        <dbReference type="ARBA" id="ARBA00012162"/>
    </source>
</evidence>
<dbReference type="CDD" id="cd11642">
    <property type="entry name" value="SUMT"/>
    <property type="match status" value="1"/>
</dbReference>
<dbReference type="GO" id="GO:0016829">
    <property type="term" value="F:lyase activity"/>
    <property type="evidence" value="ECO:0007669"/>
    <property type="project" value="UniProtKB-KW"/>
</dbReference>
<keyword evidence="10" id="KW-0511">Multifunctional enzyme</keyword>
<dbReference type="NCBIfam" id="NF004790">
    <property type="entry name" value="PRK06136.1"/>
    <property type="match status" value="1"/>
</dbReference>
<evidence type="ECO:0000256" key="13">
    <source>
        <dbReference type="RuleBase" id="RU003960"/>
    </source>
</evidence>
<name>A0A4R2FK40_9GAMM</name>
<evidence type="ECO:0000256" key="10">
    <source>
        <dbReference type="ARBA" id="ARBA00023268"/>
    </source>
</evidence>
<dbReference type="GO" id="GO:0032259">
    <property type="term" value="P:methylation"/>
    <property type="evidence" value="ECO:0007669"/>
    <property type="project" value="UniProtKB-KW"/>
</dbReference>
<dbReference type="GO" id="GO:0004851">
    <property type="term" value="F:uroporphyrin-III C-methyltransferase activity"/>
    <property type="evidence" value="ECO:0007669"/>
    <property type="project" value="UniProtKB-EC"/>
</dbReference>
<dbReference type="Gene3D" id="3.30.950.10">
    <property type="entry name" value="Methyltransferase, Cobalt-precorrin-4 Transmethylase, Domain 2"/>
    <property type="match status" value="1"/>
</dbReference>
<keyword evidence="4 13" id="KW-0489">Methyltransferase</keyword>
<dbReference type="InterPro" id="IPR035996">
    <property type="entry name" value="4pyrrol_Methylase_sf"/>
</dbReference>
<dbReference type="GO" id="GO:0009236">
    <property type="term" value="P:cobalamin biosynthetic process"/>
    <property type="evidence" value="ECO:0007669"/>
    <property type="project" value="UniProtKB-KW"/>
</dbReference>
<reference evidence="15 16" key="1">
    <citation type="submission" date="2019-03" db="EMBL/GenBank/DDBJ databases">
        <title>Freshwater and sediment microbial communities from various areas in North America, analyzing microbe dynamics in response to fracking.</title>
        <authorList>
            <person name="Lamendella R."/>
        </authorList>
    </citation>
    <scope>NUCLEOTIDE SEQUENCE [LARGE SCALE GENOMIC DNA]</scope>
    <source>
        <strain evidence="15 16">74A</strain>
    </source>
</reference>
<comment type="pathway">
    <text evidence="12">Cofactor biosynthesis; adenosylcobalamin biosynthesis; precorrin-2 from uroporphyrinogen III: step 1/1.</text>
</comment>
<dbReference type="AlphaFoldDB" id="A0A4R2FK40"/>
<dbReference type="FunFam" id="3.30.950.10:FF:000001">
    <property type="entry name" value="Siroheme synthase"/>
    <property type="match status" value="1"/>
</dbReference>
<dbReference type="RefSeq" id="WP_133037847.1">
    <property type="nucleotide sequence ID" value="NZ_SLWF01000003.1"/>
</dbReference>
<protein>
    <recommendedName>
        <fullName evidence="2">uroporphyrinogen-III C-methyltransferase</fullName>
        <ecNumber evidence="2">2.1.1.107</ecNumber>
    </recommendedName>
</protein>
<gene>
    <name evidence="15" type="ORF">EDC91_10385</name>
</gene>
<evidence type="ECO:0000256" key="9">
    <source>
        <dbReference type="ARBA" id="ARBA00023244"/>
    </source>
</evidence>
<evidence type="ECO:0000256" key="1">
    <source>
        <dbReference type="ARBA" id="ARBA00005879"/>
    </source>
</evidence>
<evidence type="ECO:0000256" key="7">
    <source>
        <dbReference type="ARBA" id="ARBA00023002"/>
    </source>
</evidence>
<keyword evidence="16" id="KW-1185">Reference proteome</keyword>
<dbReference type="NCBIfam" id="TIGR01469">
    <property type="entry name" value="cobA_cysG_Cterm"/>
    <property type="match status" value="1"/>
</dbReference>
<comment type="similarity">
    <text evidence="1 13">Belongs to the precorrin methyltransferase family.</text>
</comment>
<dbReference type="EC" id="2.1.1.107" evidence="2"/>
<accession>A0A4R2FK40</accession>
<keyword evidence="9" id="KW-0627">Porphyrin biosynthesis</keyword>
<dbReference type="FunFam" id="3.40.1010.10:FF:000001">
    <property type="entry name" value="Siroheme synthase"/>
    <property type="match status" value="1"/>
</dbReference>
<dbReference type="Proteomes" id="UP000294832">
    <property type="component" value="Unassembled WGS sequence"/>
</dbReference>
<keyword evidence="7" id="KW-0560">Oxidoreductase</keyword>
<dbReference type="GO" id="GO:0016491">
    <property type="term" value="F:oxidoreductase activity"/>
    <property type="evidence" value="ECO:0007669"/>
    <property type="project" value="UniProtKB-KW"/>
</dbReference>
<dbReference type="InterPro" id="IPR014776">
    <property type="entry name" value="4pyrrole_Mease_sub2"/>
</dbReference>
<evidence type="ECO:0000313" key="16">
    <source>
        <dbReference type="Proteomes" id="UP000294832"/>
    </source>
</evidence>
<dbReference type="InterPro" id="IPR000878">
    <property type="entry name" value="4pyrrol_Mease"/>
</dbReference>
<keyword evidence="5 13" id="KW-0808">Transferase</keyword>
<dbReference type="PANTHER" id="PTHR45790:SF1">
    <property type="entry name" value="SIROHEME SYNTHASE"/>
    <property type="match status" value="1"/>
</dbReference>